<organism evidence="12 13">
    <name type="scientific">Actinotalea lenta</name>
    <dbReference type="NCBI Taxonomy" id="3064654"/>
    <lineage>
        <taxon>Bacteria</taxon>
        <taxon>Bacillati</taxon>
        <taxon>Actinomycetota</taxon>
        <taxon>Actinomycetes</taxon>
        <taxon>Micrococcales</taxon>
        <taxon>Cellulomonadaceae</taxon>
        <taxon>Actinotalea</taxon>
    </lineage>
</organism>
<comment type="caution">
    <text evidence="12">The sequence shown here is derived from an EMBL/GenBank/DDBJ whole genome shotgun (WGS) entry which is preliminary data.</text>
</comment>
<dbReference type="PANTHER" id="PTHR11795">
    <property type="entry name" value="BRANCHED-CHAIN AMINO ACID TRANSPORT SYSTEM PERMEASE PROTEIN LIVH"/>
    <property type="match status" value="1"/>
</dbReference>
<feature type="transmembrane region" description="Helical" evidence="10">
    <location>
        <begin position="243"/>
        <end position="261"/>
    </location>
</feature>
<evidence type="ECO:0000256" key="4">
    <source>
        <dbReference type="ARBA" id="ARBA00022692"/>
    </source>
</evidence>
<dbReference type="Proteomes" id="UP001232536">
    <property type="component" value="Unassembled WGS sequence"/>
</dbReference>
<keyword evidence="3" id="KW-1003">Cell membrane</keyword>
<accession>A0ABT9DAR4</accession>
<dbReference type="CDD" id="cd06582">
    <property type="entry name" value="TM_PBP1_LivH_like"/>
    <property type="match status" value="1"/>
</dbReference>
<evidence type="ECO:0000256" key="5">
    <source>
        <dbReference type="ARBA" id="ARBA00022970"/>
    </source>
</evidence>
<feature type="transmembrane region" description="Helical" evidence="10">
    <location>
        <begin position="369"/>
        <end position="397"/>
    </location>
</feature>
<evidence type="ECO:0000256" key="11">
    <source>
        <dbReference type="SAM" id="SignalP"/>
    </source>
</evidence>
<dbReference type="EMBL" id="JAUQYP010000001">
    <property type="protein sequence ID" value="MDO8107650.1"/>
    <property type="molecule type" value="Genomic_DNA"/>
</dbReference>
<keyword evidence="2" id="KW-0813">Transport</keyword>
<evidence type="ECO:0000313" key="13">
    <source>
        <dbReference type="Proteomes" id="UP001232536"/>
    </source>
</evidence>
<feature type="chain" id="PRO_5045134058" evidence="11">
    <location>
        <begin position="20"/>
        <end position="437"/>
    </location>
</feature>
<dbReference type="InterPro" id="IPR052157">
    <property type="entry name" value="BCAA_transport_permease"/>
</dbReference>
<evidence type="ECO:0000256" key="8">
    <source>
        <dbReference type="ARBA" id="ARBA00037998"/>
    </source>
</evidence>
<gene>
    <name evidence="12" type="ORF">Q6348_10630</name>
</gene>
<reference evidence="12 13" key="1">
    <citation type="submission" date="2023-07" db="EMBL/GenBank/DDBJ databases">
        <title>Description of novel actinomycetes strains, isolated from tidal flat sediment.</title>
        <authorList>
            <person name="Lu C."/>
        </authorList>
    </citation>
    <scope>NUCLEOTIDE SEQUENCE [LARGE SCALE GENOMIC DNA]</scope>
    <source>
        <strain evidence="12 13">SYSU T00b441</strain>
    </source>
</reference>
<comment type="subcellular location">
    <subcellularLocation>
        <location evidence="1">Cell membrane</location>
        <topology evidence="1">Multi-pass membrane protein</topology>
    </subcellularLocation>
</comment>
<keyword evidence="4 10" id="KW-0812">Transmembrane</keyword>
<feature type="region of interest" description="Disordered" evidence="9">
    <location>
        <begin position="117"/>
        <end position="147"/>
    </location>
</feature>
<keyword evidence="11" id="KW-0732">Signal</keyword>
<sequence>MVAALLLALAGLVTTAAAAAAATDGPCTPDPQTACIAGTMRTAAGDPAVGVQLEVSGPDGSSTVTTGQDGRWTVAVHEAGDYTVTLDVATLPAGETLTNPDVTSRTVTVELGRQGGAIFRLGPPNSAGTPTPSGSDSGTPSPAPDSNRVAQQLANGIVFGLLLALASVGLSLVYGTTGLSSFSHGEQVTLGAVTAYVFTQSVGLSIVPAAVLAVVVGGITGWLQNAGIWRQLRRRRVGTTQQMIVTIGLSMALQYFFQFLFGGGRLRILTASSSPVHIGPVVLSVQTLASAAIAIVVLAAVAYFLLFTRTGRATRAVSDNPALAAASGIGVESVIRTVWVGAAALAALGGVLTGLYFQATTWNMGGTILLLMFASVTLGGLGTAFGALAGSLVIGIVSEMASLVMPSDMRYAAALIILILVLLVRPQGILGRADRVG</sequence>
<evidence type="ECO:0000256" key="6">
    <source>
        <dbReference type="ARBA" id="ARBA00022989"/>
    </source>
</evidence>
<feature type="transmembrane region" description="Helical" evidence="10">
    <location>
        <begin position="195"/>
        <end position="223"/>
    </location>
</feature>
<evidence type="ECO:0000256" key="7">
    <source>
        <dbReference type="ARBA" id="ARBA00023136"/>
    </source>
</evidence>
<protein>
    <submittedName>
        <fullName evidence="12">Branched-chain amino acid ABC transporter permease</fullName>
    </submittedName>
</protein>
<evidence type="ECO:0000256" key="3">
    <source>
        <dbReference type="ARBA" id="ARBA00022475"/>
    </source>
</evidence>
<keyword evidence="13" id="KW-1185">Reference proteome</keyword>
<feature type="compositionally biased region" description="Low complexity" evidence="9">
    <location>
        <begin position="126"/>
        <end position="146"/>
    </location>
</feature>
<feature type="transmembrane region" description="Helical" evidence="10">
    <location>
        <begin position="409"/>
        <end position="425"/>
    </location>
</feature>
<evidence type="ECO:0000256" key="1">
    <source>
        <dbReference type="ARBA" id="ARBA00004651"/>
    </source>
</evidence>
<feature type="transmembrane region" description="Helical" evidence="10">
    <location>
        <begin position="153"/>
        <end position="174"/>
    </location>
</feature>
<evidence type="ECO:0000256" key="9">
    <source>
        <dbReference type="SAM" id="MobiDB-lite"/>
    </source>
</evidence>
<feature type="signal peptide" evidence="11">
    <location>
        <begin position="1"/>
        <end position="19"/>
    </location>
</feature>
<evidence type="ECO:0000313" key="12">
    <source>
        <dbReference type="EMBL" id="MDO8107650.1"/>
    </source>
</evidence>
<dbReference type="SUPFAM" id="SSF49452">
    <property type="entry name" value="Starch-binding domain-like"/>
    <property type="match status" value="1"/>
</dbReference>
<evidence type="ECO:0000256" key="10">
    <source>
        <dbReference type="SAM" id="Phobius"/>
    </source>
</evidence>
<evidence type="ECO:0000256" key="2">
    <source>
        <dbReference type="ARBA" id="ARBA00022448"/>
    </source>
</evidence>
<dbReference type="Pfam" id="PF02653">
    <property type="entry name" value="BPD_transp_2"/>
    <property type="match status" value="1"/>
</dbReference>
<dbReference type="PANTHER" id="PTHR11795:SF445">
    <property type="entry name" value="AMINO ACID ABC TRANSPORTER PERMEASE PROTEIN"/>
    <property type="match status" value="1"/>
</dbReference>
<keyword evidence="6 10" id="KW-1133">Transmembrane helix</keyword>
<keyword evidence="7 10" id="KW-0472">Membrane</keyword>
<dbReference type="InterPro" id="IPR001851">
    <property type="entry name" value="ABC_transp_permease"/>
</dbReference>
<feature type="transmembrane region" description="Helical" evidence="10">
    <location>
        <begin position="281"/>
        <end position="306"/>
    </location>
</feature>
<dbReference type="InterPro" id="IPR013784">
    <property type="entry name" value="Carb-bd-like_fold"/>
</dbReference>
<comment type="similarity">
    <text evidence="8">Belongs to the binding-protein-dependent transport system permease family. LivHM subfamily.</text>
</comment>
<name>A0ABT9DAR4_9CELL</name>
<keyword evidence="5" id="KW-0029">Amino-acid transport</keyword>
<feature type="transmembrane region" description="Helical" evidence="10">
    <location>
        <begin position="338"/>
        <end position="357"/>
    </location>
</feature>
<proteinExistence type="inferred from homology"/>